<evidence type="ECO:0000313" key="2">
    <source>
        <dbReference type="EMBL" id="SDX28862.1"/>
    </source>
</evidence>
<gene>
    <name evidence="2" type="ORF">SAMN05444358_104170</name>
</gene>
<protein>
    <submittedName>
        <fullName evidence="2">Uncharacterized protein</fullName>
    </submittedName>
</protein>
<accession>A0A1H3AGN6</accession>
<dbReference type="RefSeq" id="WP_074737287.1">
    <property type="nucleotide sequence ID" value="NZ_FNNP01000004.1"/>
</dbReference>
<reference evidence="3" key="1">
    <citation type="submission" date="2016-10" db="EMBL/GenBank/DDBJ databases">
        <authorList>
            <person name="Varghese N."/>
            <person name="Submissions S."/>
        </authorList>
    </citation>
    <scope>NUCLEOTIDE SEQUENCE [LARGE SCALE GENOMIC DNA]</scope>
    <source>
        <strain evidence="3">DSM 27839</strain>
    </source>
</reference>
<keyword evidence="1" id="KW-1133">Transmembrane helix</keyword>
<evidence type="ECO:0000256" key="1">
    <source>
        <dbReference type="SAM" id="Phobius"/>
    </source>
</evidence>
<feature type="transmembrane region" description="Helical" evidence="1">
    <location>
        <begin position="152"/>
        <end position="175"/>
    </location>
</feature>
<dbReference type="OrthoDB" id="7707180at2"/>
<name>A0A1H3AGN6_9RHOB</name>
<evidence type="ECO:0000313" key="3">
    <source>
        <dbReference type="Proteomes" id="UP000183400"/>
    </source>
</evidence>
<keyword evidence="3" id="KW-1185">Reference proteome</keyword>
<dbReference type="STRING" id="985054.SAMN05444358_104170"/>
<dbReference type="Proteomes" id="UP000183400">
    <property type="component" value="Unassembled WGS sequence"/>
</dbReference>
<dbReference type="EMBL" id="FNNP01000004">
    <property type="protein sequence ID" value="SDX28862.1"/>
    <property type="molecule type" value="Genomic_DNA"/>
</dbReference>
<sequence>MSLAYDFDIVAIAPDEVDPEHGHTAVTGRPPVRAQFRNIRTADALRGASPKIRRIFQESGFSLDSVGDDRSCDYYRPEDAEDRNLILRRLFANIRNMGVQGEYSGEFDFHHFLAHIRTAKPGNVMQAAPVRPLRPPSSGPAHISRRTVPGRIGFALGLAVILFVLLKLLAAHGAAL</sequence>
<organism evidence="2 3">
    <name type="scientific">Ruegeria halocynthiae</name>
    <dbReference type="NCBI Taxonomy" id="985054"/>
    <lineage>
        <taxon>Bacteria</taxon>
        <taxon>Pseudomonadati</taxon>
        <taxon>Pseudomonadota</taxon>
        <taxon>Alphaproteobacteria</taxon>
        <taxon>Rhodobacterales</taxon>
        <taxon>Roseobacteraceae</taxon>
        <taxon>Ruegeria</taxon>
    </lineage>
</organism>
<proteinExistence type="predicted"/>
<keyword evidence="1" id="KW-0472">Membrane</keyword>
<dbReference type="AlphaFoldDB" id="A0A1H3AGN6"/>
<keyword evidence="1" id="KW-0812">Transmembrane</keyword>